<feature type="transmembrane region" description="Helical" evidence="1">
    <location>
        <begin position="15"/>
        <end position="36"/>
    </location>
</feature>
<feature type="transmembrane region" description="Helical" evidence="1">
    <location>
        <begin position="56"/>
        <end position="84"/>
    </location>
</feature>
<evidence type="ECO:0000313" key="2">
    <source>
        <dbReference type="EMBL" id="CAB4737451.1"/>
    </source>
</evidence>
<dbReference type="EMBL" id="CAEZYR010000025">
    <property type="protein sequence ID" value="CAB4737451.1"/>
    <property type="molecule type" value="Genomic_DNA"/>
</dbReference>
<feature type="transmembrane region" description="Helical" evidence="1">
    <location>
        <begin position="105"/>
        <end position="135"/>
    </location>
</feature>
<keyword evidence="1" id="KW-1133">Transmembrane helix</keyword>
<keyword evidence="1" id="KW-0812">Transmembrane</keyword>
<gene>
    <name evidence="2" type="ORF">UFOPK2754_00924</name>
    <name evidence="3" type="ORF">UFOPK3139_00556</name>
    <name evidence="4" type="ORF">UFOPK3543_01632</name>
</gene>
<dbReference type="AlphaFoldDB" id="A0A6J6SRB0"/>
<reference evidence="2" key="1">
    <citation type="submission" date="2020-05" db="EMBL/GenBank/DDBJ databases">
        <authorList>
            <person name="Chiriac C."/>
            <person name="Salcher M."/>
            <person name="Ghai R."/>
            <person name="Kavagutti S V."/>
        </authorList>
    </citation>
    <scope>NUCLEOTIDE SEQUENCE</scope>
</reference>
<name>A0A6J6SRB0_9ZZZZ</name>
<feature type="transmembrane region" description="Helical" evidence="1">
    <location>
        <begin position="241"/>
        <end position="259"/>
    </location>
</feature>
<dbReference type="PANTHER" id="PTHR37305:SF1">
    <property type="entry name" value="MEMBRANE PROTEIN"/>
    <property type="match status" value="1"/>
</dbReference>
<organism evidence="2">
    <name type="scientific">freshwater metagenome</name>
    <dbReference type="NCBI Taxonomy" id="449393"/>
    <lineage>
        <taxon>unclassified sequences</taxon>
        <taxon>metagenomes</taxon>
        <taxon>ecological metagenomes</taxon>
    </lineage>
</organism>
<feature type="transmembrane region" description="Helical" evidence="1">
    <location>
        <begin position="155"/>
        <end position="178"/>
    </location>
</feature>
<dbReference type="PANTHER" id="PTHR37305">
    <property type="entry name" value="INTEGRAL MEMBRANE PROTEIN-RELATED"/>
    <property type="match status" value="1"/>
</dbReference>
<keyword evidence="1" id="KW-0472">Membrane</keyword>
<evidence type="ECO:0000313" key="4">
    <source>
        <dbReference type="EMBL" id="CAB4912973.1"/>
    </source>
</evidence>
<dbReference type="EMBL" id="CAFBMH010000058">
    <property type="protein sequence ID" value="CAB4912973.1"/>
    <property type="molecule type" value="Genomic_DNA"/>
</dbReference>
<accession>A0A6J6SRB0</accession>
<dbReference type="EMBL" id="CAFABA010000014">
    <property type="protein sequence ID" value="CAB4818596.1"/>
    <property type="molecule type" value="Genomic_DNA"/>
</dbReference>
<evidence type="ECO:0000256" key="1">
    <source>
        <dbReference type="SAM" id="Phobius"/>
    </source>
</evidence>
<protein>
    <submittedName>
        <fullName evidence="2">Unannotated protein</fullName>
    </submittedName>
</protein>
<proteinExistence type="predicted"/>
<evidence type="ECO:0000313" key="3">
    <source>
        <dbReference type="EMBL" id="CAB4818596.1"/>
    </source>
</evidence>
<sequence length="266" mass="27566">MLRAELLHLFRRRRIHALLGVLAALPVVIVFVLKFAGGPGNGEGPTFLNQVTNNGVFAALAALTITLPVFLPLAVSIVAGDAIAGEATQGTLRYLLARPTGRTRLLVAKAVAVVVFCFVATLAVAVAGLVVGSILFPVGRVVTLSGDTLSLWSGILRIVGAAGVVSLSLLGLAAIGLFASTLTDVAIGAMAGTLGVLILSGVLDAIPQLSAIHPWMFTHGWLSFGDLLRTHVTWTAIGKNLALQAGYVLVFATAAWARFTTKDVLA</sequence>
<feature type="transmembrane region" description="Helical" evidence="1">
    <location>
        <begin position="185"/>
        <end position="206"/>
    </location>
</feature>
<dbReference type="Pfam" id="PF12679">
    <property type="entry name" value="ABC2_membrane_2"/>
    <property type="match status" value="1"/>
</dbReference>